<keyword evidence="4" id="KW-1185">Reference proteome</keyword>
<dbReference type="HOGENOM" id="CLU_029425_3_1_11"/>
<dbReference type="InterPro" id="IPR016047">
    <property type="entry name" value="M23ase_b-sheet_dom"/>
</dbReference>
<organism evidence="3 4">
    <name type="scientific">Corynebacterium pseudogenitalium ATCC 33035</name>
    <dbReference type="NCBI Taxonomy" id="525264"/>
    <lineage>
        <taxon>Bacteria</taxon>
        <taxon>Bacillati</taxon>
        <taxon>Actinomycetota</taxon>
        <taxon>Actinomycetes</taxon>
        <taxon>Mycobacteriales</taxon>
        <taxon>Corynebacteriaceae</taxon>
        <taxon>Corynebacterium</taxon>
    </lineage>
</organism>
<feature type="signal peptide" evidence="1">
    <location>
        <begin position="1"/>
        <end position="36"/>
    </location>
</feature>
<dbReference type="GO" id="GO:0004222">
    <property type="term" value="F:metalloendopeptidase activity"/>
    <property type="evidence" value="ECO:0007669"/>
    <property type="project" value="TreeGrafter"/>
</dbReference>
<dbReference type="PANTHER" id="PTHR21666:SF270">
    <property type="entry name" value="MUREIN HYDROLASE ACTIVATOR ENVC"/>
    <property type="match status" value="1"/>
</dbReference>
<dbReference type="eggNOG" id="COG0739">
    <property type="taxonomic scope" value="Bacteria"/>
</dbReference>
<reference evidence="3 4" key="1">
    <citation type="submission" date="2010-08" db="EMBL/GenBank/DDBJ databases">
        <authorList>
            <person name="Muzny D."/>
            <person name="Qin X."/>
            <person name="Buhay C."/>
            <person name="Dugan-Rocha S."/>
            <person name="Ding Y."/>
            <person name="Chen G."/>
            <person name="Hawes A."/>
            <person name="Holder M."/>
            <person name="Jhangiani S."/>
            <person name="Johnson A."/>
            <person name="Khan Z."/>
            <person name="Li Z."/>
            <person name="Liu W."/>
            <person name="Liu X."/>
            <person name="Perez L."/>
            <person name="Shen H."/>
            <person name="Wang Q."/>
            <person name="Watt J."/>
            <person name="Xi L."/>
            <person name="Xin Y."/>
            <person name="Zhou J."/>
            <person name="Deng J."/>
            <person name="Jiang H."/>
            <person name="Liu Y."/>
            <person name="Qu J."/>
            <person name="Song X.-Z."/>
            <person name="Zhang L."/>
            <person name="Villasana D."/>
            <person name="Johnson A."/>
            <person name="Liu J."/>
            <person name="Liyanage D."/>
            <person name="Lorensuhewa L."/>
            <person name="Robinson T."/>
            <person name="Song A."/>
            <person name="Song B.-B."/>
            <person name="Dinh H."/>
            <person name="Thornton R."/>
            <person name="Coyle M."/>
            <person name="Francisco L."/>
            <person name="Jackson L."/>
            <person name="Javaid M."/>
            <person name="Korchina V."/>
            <person name="Kovar C."/>
            <person name="Mata R."/>
            <person name="Mathew T."/>
            <person name="Ngo R."/>
            <person name="Nguyen L."/>
            <person name="Nguyen N."/>
            <person name="Okwuonu G."/>
            <person name="Ongeri F."/>
            <person name="Pham C."/>
            <person name="Simmons D."/>
            <person name="Wilczek-Boney K."/>
            <person name="Hale W."/>
            <person name="Jakkamsetti A."/>
            <person name="Pham P."/>
            <person name="Ruth R."/>
            <person name="San Lucas F."/>
            <person name="Warren J."/>
            <person name="Zhang J."/>
            <person name="Zhao Z."/>
            <person name="Zhou C."/>
            <person name="Zhu D."/>
            <person name="Lee S."/>
            <person name="Bess C."/>
            <person name="Blankenburg K."/>
            <person name="Forbes L."/>
            <person name="Fu Q."/>
            <person name="Gubbala S."/>
            <person name="Hirani K."/>
            <person name="Jayaseelan J.C."/>
            <person name="Lara F."/>
            <person name="Munidasa M."/>
            <person name="Palculict T."/>
            <person name="Patil S."/>
            <person name="Pu L.-L."/>
            <person name="Saada N."/>
            <person name="Tang L."/>
            <person name="Weissenberger G."/>
            <person name="Zhu Y."/>
            <person name="Hemphill L."/>
            <person name="Shang Y."/>
            <person name="Youmans B."/>
            <person name="Ayvaz T."/>
            <person name="Ross M."/>
            <person name="Santibanez J."/>
            <person name="Aqrawi P."/>
            <person name="Gross S."/>
            <person name="Joshi V."/>
            <person name="Fowler G."/>
            <person name="Nazareth L."/>
            <person name="Reid J."/>
            <person name="Worley K."/>
            <person name="Petrosino J."/>
            <person name="Highlander S."/>
            <person name="Gibbs R."/>
        </authorList>
    </citation>
    <scope>NUCLEOTIDE SEQUENCE [LARGE SCALE GENOMIC DNA]</scope>
    <source>
        <strain evidence="3 4">ATCC 33035</strain>
    </source>
</reference>
<keyword evidence="1" id="KW-0732">Signal</keyword>
<sequence length="258" mass="26305">MKRTLTMKRMNRARKNVALSIVTLGTVLATGTTAFAAEPVASVDVSDGSSEPTATNVDNAGVVDALVGLATTTVGVLNGEATPQVDGNESGGVNIVLDPGTVPGLKEAFAPQGNHSGLTTKRGTDSAGNTVVFPTSGTLTSGFGPRWGTMHNGIDVANPVGTPIHAVMDGTVINSGPAQGFGNWIRIQHDDGTISVYGHMPADLLKVNVGERVTAGQEIAGIGSEGHSTGPHLHFEIHPGGGAAVDPVSWFNERGISV</sequence>
<evidence type="ECO:0000313" key="4">
    <source>
        <dbReference type="Proteomes" id="UP000003020"/>
    </source>
</evidence>
<dbReference type="Proteomes" id="UP000003020">
    <property type="component" value="Unassembled WGS sequence"/>
</dbReference>
<dbReference type="Gene3D" id="2.70.70.10">
    <property type="entry name" value="Glucose Permease (Domain IIA)"/>
    <property type="match status" value="1"/>
</dbReference>
<protein>
    <submittedName>
        <fullName evidence="3">Peptidase, M23 family</fullName>
    </submittedName>
</protein>
<dbReference type="PANTHER" id="PTHR21666">
    <property type="entry name" value="PEPTIDASE-RELATED"/>
    <property type="match status" value="1"/>
</dbReference>
<dbReference type="InterPro" id="IPR050570">
    <property type="entry name" value="Cell_wall_metabolism_enzyme"/>
</dbReference>
<evidence type="ECO:0000256" key="1">
    <source>
        <dbReference type="SAM" id="SignalP"/>
    </source>
</evidence>
<evidence type="ECO:0000313" key="3">
    <source>
        <dbReference type="EMBL" id="EFQ80485.1"/>
    </source>
</evidence>
<gene>
    <name evidence="3" type="ORF">HMPREF0305_11651</name>
</gene>
<accession>E2S549</accession>
<comment type="caution">
    <text evidence="3">The sequence shown here is derived from an EMBL/GenBank/DDBJ whole genome shotgun (WGS) entry which is preliminary data.</text>
</comment>
<dbReference type="Pfam" id="PF01551">
    <property type="entry name" value="Peptidase_M23"/>
    <property type="match status" value="1"/>
</dbReference>
<proteinExistence type="predicted"/>
<dbReference type="EMBL" id="ABYQ02000011">
    <property type="protein sequence ID" value="EFQ80485.1"/>
    <property type="molecule type" value="Genomic_DNA"/>
</dbReference>
<dbReference type="AlphaFoldDB" id="E2S549"/>
<dbReference type="SUPFAM" id="SSF51261">
    <property type="entry name" value="Duplicated hybrid motif"/>
    <property type="match status" value="1"/>
</dbReference>
<feature type="chain" id="PRO_5003164479" evidence="1">
    <location>
        <begin position="37"/>
        <end position="258"/>
    </location>
</feature>
<feature type="domain" description="M23ase beta-sheet core" evidence="2">
    <location>
        <begin position="150"/>
        <end position="247"/>
    </location>
</feature>
<dbReference type="InterPro" id="IPR011055">
    <property type="entry name" value="Dup_hybrid_motif"/>
</dbReference>
<evidence type="ECO:0000259" key="2">
    <source>
        <dbReference type="Pfam" id="PF01551"/>
    </source>
</evidence>
<dbReference type="CDD" id="cd12797">
    <property type="entry name" value="M23_peptidase"/>
    <property type="match status" value="1"/>
</dbReference>
<name>E2S549_9CORY</name>